<accession>A0A085JCS2</accession>
<dbReference type="FunFam" id="2.60.260.20:FF:000013">
    <property type="entry name" value="DnaJ subfamily B member 11"/>
    <property type="match status" value="1"/>
</dbReference>
<dbReference type="OrthoDB" id="9779889at2"/>
<dbReference type="PROSITE" id="PS50076">
    <property type="entry name" value="DNAJ_2"/>
    <property type="match status" value="1"/>
</dbReference>
<dbReference type="GO" id="GO:0005737">
    <property type="term" value="C:cytoplasm"/>
    <property type="evidence" value="ECO:0007669"/>
    <property type="project" value="TreeGrafter"/>
</dbReference>
<dbReference type="InterPro" id="IPR001623">
    <property type="entry name" value="DnaJ_domain"/>
</dbReference>
<evidence type="ECO:0000256" key="2">
    <source>
        <dbReference type="ARBA" id="ARBA00023125"/>
    </source>
</evidence>
<evidence type="ECO:0000256" key="3">
    <source>
        <dbReference type="ARBA" id="ARBA00023186"/>
    </source>
</evidence>
<dbReference type="PANTHER" id="PTHR43096:SF52">
    <property type="entry name" value="DNAJ HOMOLOG 1, MITOCHONDRIAL-RELATED"/>
    <property type="match status" value="1"/>
</dbReference>
<dbReference type="GO" id="GO:0051082">
    <property type="term" value="F:unfolded protein binding"/>
    <property type="evidence" value="ECO:0007669"/>
    <property type="project" value="InterPro"/>
</dbReference>
<dbReference type="AlphaFoldDB" id="A0A085JCS2"/>
<proteinExistence type="predicted"/>
<comment type="caution">
    <text evidence="5">The sequence shown here is derived from an EMBL/GenBank/DDBJ whole genome shotgun (WGS) entry which is preliminary data.</text>
</comment>
<dbReference type="Gene3D" id="2.60.260.20">
    <property type="entry name" value="Urease metallochaperone UreE, N-terminal domain"/>
    <property type="match status" value="2"/>
</dbReference>
<dbReference type="CDD" id="cd06257">
    <property type="entry name" value="DnaJ"/>
    <property type="match status" value="1"/>
</dbReference>
<keyword evidence="3" id="KW-0143">Chaperone</keyword>
<dbReference type="Proteomes" id="UP000028602">
    <property type="component" value="Unassembled WGS sequence"/>
</dbReference>
<dbReference type="NCBIfam" id="NF007618">
    <property type="entry name" value="PRK10266.1"/>
    <property type="match status" value="1"/>
</dbReference>
<dbReference type="InterPro" id="IPR036869">
    <property type="entry name" value="J_dom_sf"/>
</dbReference>
<dbReference type="GO" id="GO:0042026">
    <property type="term" value="P:protein refolding"/>
    <property type="evidence" value="ECO:0007669"/>
    <property type="project" value="TreeGrafter"/>
</dbReference>
<dbReference type="SMART" id="SM00271">
    <property type="entry name" value="DnaJ"/>
    <property type="match status" value="1"/>
</dbReference>
<keyword evidence="1" id="KW-0963">Cytoplasm</keyword>
<dbReference type="GO" id="GO:0003677">
    <property type="term" value="F:DNA binding"/>
    <property type="evidence" value="ECO:0007669"/>
    <property type="project" value="UniProtKB-KW"/>
</dbReference>
<dbReference type="PANTHER" id="PTHR43096">
    <property type="entry name" value="DNAJ HOMOLOG 1, MITOCHONDRIAL-RELATED"/>
    <property type="match status" value="1"/>
</dbReference>
<evidence type="ECO:0000259" key="4">
    <source>
        <dbReference type="PROSITE" id="PS50076"/>
    </source>
</evidence>
<gene>
    <name evidence="5" type="primary">cbpA</name>
    <name evidence="5" type="ORF">GTPT_2458</name>
</gene>
<feature type="domain" description="J" evidence="4">
    <location>
        <begin position="5"/>
        <end position="69"/>
    </location>
</feature>
<evidence type="ECO:0000313" key="6">
    <source>
        <dbReference type="Proteomes" id="UP000028602"/>
    </source>
</evidence>
<evidence type="ECO:0000313" key="5">
    <source>
        <dbReference type="EMBL" id="KFD18268.1"/>
    </source>
</evidence>
<dbReference type="InterPro" id="IPR018253">
    <property type="entry name" value="DnaJ_domain_CS"/>
</dbReference>
<dbReference type="PRINTS" id="PR00625">
    <property type="entry name" value="JDOMAIN"/>
</dbReference>
<sequence length="310" mass="34372">MELKDYYAILGVERTDDTKAIKTAYRRLARKYHPDVSSEKDAETKFKEIAEAYEVLKDKERREEYDTLWQHRNDPRFNEYSSTGSAYSDAGSAGQEDFSDFFSSVFGQQSRQARQPRAERGQDIETEVAVFLEEAQRGETRTIQFSLPVRNAFGMIVQEIPKTLKVKIPAGISDGERIRLKGQGGQGSGGGPAGDLYLVIRIAPHPLFDVAGNDLEVVLPLAPWEAALGTKVSVPTLQDSILLTIPPGTQAGQRLRVKGKGLSARQSQGDLYAVVKIVMPPRPDEKSQALWQQLADAGSAFDARRGWGKE</sequence>
<keyword evidence="6" id="KW-1185">Reference proteome</keyword>
<dbReference type="CDD" id="cd10747">
    <property type="entry name" value="DnaJ_C"/>
    <property type="match status" value="1"/>
</dbReference>
<dbReference type="PROSITE" id="PS00636">
    <property type="entry name" value="DNAJ_1"/>
    <property type="match status" value="1"/>
</dbReference>
<dbReference type="InterPro" id="IPR008971">
    <property type="entry name" value="HSP40/DnaJ_pept-bd"/>
</dbReference>
<keyword evidence="2" id="KW-0238">DNA-binding</keyword>
<dbReference type="RefSeq" id="WP_025901857.1">
    <property type="nucleotide sequence ID" value="NZ_ATMJ01000084.1"/>
</dbReference>
<dbReference type="eggNOG" id="COG0484">
    <property type="taxonomic scope" value="Bacteria"/>
</dbReference>
<dbReference type="Pfam" id="PF01556">
    <property type="entry name" value="DnaJ_C"/>
    <property type="match status" value="1"/>
</dbReference>
<dbReference type="SUPFAM" id="SSF46565">
    <property type="entry name" value="Chaperone J-domain"/>
    <property type="match status" value="1"/>
</dbReference>
<organism evidence="5 6">
    <name type="scientific">Tatumella ptyseos ATCC 33301</name>
    <dbReference type="NCBI Taxonomy" id="1005995"/>
    <lineage>
        <taxon>Bacteria</taxon>
        <taxon>Pseudomonadati</taxon>
        <taxon>Pseudomonadota</taxon>
        <taxon>Gammaproteobacteria</taxon>
        <taxon>Enterobacterales</taxon>
        <taxon>Erwiniaceae</taxon>
        <taxon>Tatumella</taxon>
    </lineage>
</organism>
<dbReference type="Gene3D" id="1.10.287.110">
    <property type="entry name" value="DnaJ domain"/>
    <property type="match status" value="1"/>
</dbReference>
<protein>
    <submittedName>
        <fullName evidence="5">DnaJ family molecular chaperone</fullName>
    </submittedName>
</protein>
<dbReference type="InterPro" id="IPR002939">
    <property type="entry name" value="DnaJ_C"/>
</dbReference>
<dbReference type="EMBL" id="JMPR01000038">
    <property type="protein sequence ID" value="KFD18268.1"/>
    <property type="molecule type" value="Genomic_DNA"/>
</dbReference>
<dbReference type="Pfam" id="PF00226">
    <property type="entry name" value="DnaJ"/>
    <property type="match status" value="1"/>
</dbReference>
<dbReference type="Gene3D" id="1.20.5.460">
    <property type="entry name" value="Single helix bin"/>
    <property type="match status" value="1"/>
</dbReference>
<reference evidence="5 6" key="1">
    <citation type="submission" date="2014-05" db="EMBL/GenBank/DDBJ databases">
        <title>ATOL: Assembling a taxonomically balanced genome-scale reconstruction of the evolutionary history of the Enterobacteriaceae.</title>
        <authorList>
            <person name="Plunkett G.III."/>
            <person name="Neeno-Eckwall E.C."/>
            <person name="Glasner J.D."/>
            <person name="Perna N.T."/>
        </authorList>
    </citation>
    <scope>NUCLEOTIDE SEQUENCE [LARGE SCALE GENOMIC DNA]</scope>
    <source>
        <strain evidence="5 6">ATCC 33301</strain>
    </source>
</reference>
<dbReference type="FunFam" id="2.60.260.20:FF:000008">
    <property type="entry name" value="Curved DNA-binding protein"/>
    <property type="match status" value="1"/>
</dbReference>
<name>A0A085JCS2_9GAMM</name>
<evidence type="ECO:0000256" key="1">
    <source>
        <dbReference type="ARBA" id="ARBA00022490"/>
    </source>
</evidence>
<dbReference type="SUPFAM" id="SSF49493">
    <property type="entry name" value="HSP40/DnaJ peptide-binding domain"/>
    <property type="match status" value="2"/>
</dbReference>